<reference evidence="2" key="1">
    <citation type="journal article" date="2014" name="Nat. Genet.">
        <title>Genome of the human hookworm Necator americanus.</title>
        <authorList>
            <person name="Tang Y.T."/>
            <person name="Gao X."/>
            <person name="Rosa B.A."/>
            <person name="Abubucker S."/>
            <person name="Hallsworth-Pepin K."/>
            <person name="Martin J."/>
            <person name="Tyagi R."/>
            <person name="Heizer E."/>
            <person name="Zhang X."/>
            <person name="Bhonagiri-Palsikar V."/>
            <person name="Minx P."/>
            <person name="Warren W.C."/>
            <person name="Wang Q."/>
            <person name="Zhan B."/>
            <person name="Hotez P.J."/>
            <person name="Sternberg P.W."/>
            <person name="Dougall A."/>
            <person name="Gaze S.T."/>
            <person name="Mulvenna J."/>
            <person name="Sotillo J."/>
            <person name="Ranganathan S."/>
            <person name="Rabelo E.M."/>
            <person name="Wilson R.K."/>
            <person name="Felgner P.L."/>
            <person name="Bethony J."/>
            <person name="Hawdon J.M."/>
            <person name="Gasser R.B."/>
            <person name="Loukas A."/>
            <person name="Mitreva M."/>
        </authorList>
    </citation>
    <scope>NUCLEOTIDE SEQUENCE [LARGE SCALE GENOMIC DNA]</scope>
</reference>
<keyword evidence="2" id="KW-1185">Reference proteome</keyword>
<gene>
    <name evidence="1" type="ORF">NECAME_18488</name>
</gene>
<organism evidence="1 2">
    <name type="scientific">Necator americanus</name>
    <name type="common">Human hookworm</name>
    <dbReference type="NCBI Taxonomy" id="51031"/>
    <lineage>
        <taxon>Eukaryota</taxon>
        <taxon>Metazoa</taxon>
        <taxon>Ecdysozoa</taxon>
        <taxon>Nematoda</taxon>
        <taxon>Chromadorea</taxon>
        <taxon>Rhabditida</taxon>
        <taxon>Rhabditina</taxon>
        <taxon>Rhabditomorpha</taxon>
        <taxon>Strongyloidea</taxon>
        <taxon>Ancylostomatidae</taxon>
        <taxon>Bunostominae</taxon>
        <taxon>Necator</taxon>
    </lineage>
</organism>
<dbReference type="AlphaFoldDB" id="W2SWT8"/>
<sequence>MMPARMNKHKVIGQTRRSHLLNAIYDTGDFEIRDNRGVSGVSISVNSMAENNDCLEKFTTRSGRFRTKKCGLTPALIIFFSYSPTPSYDEEDVEAFSMGPEMFYKEGYTFHMVIVGDFNAKIGPKRTIE</sequence>
<dbReference type="Proteomes" id="UP000053676">
    <property type="component" value="Unassembled WGS sequence"/>
</dbReference>
<accession>W2SWT8</accession>
<protein>
    <submittedName>
        <fullName evidence="1">Uncharacterized protein</fullName>
    </submittedName>
</protein>
<dbReference type="KEGG" id="nai:NECAME_18488"/>
<dbReference type="EMBL" id="KI661713">
    <property type="protein sequence ID" value="ETN73167.1"/>
    <property type="molecule type" value="Genomic_DNA"/>
</dbReference>
<dbReference type="OrthoDB" id="410104at2759"/>
<evidence type="ECO:0000313" key="1">
    <source>
        <dbReference type="EMBL" id="ETN73167.1"/>
    </source>
</evidence>
<name>W2SWT8_NECAM</name>
<proteinExistence type="predicted"/>
<evidence type="ECO:0000313" key="2">
    <source>
        <dbReference type="Proteomes" id="UP000053676"/>
    </source>
</evidence>